<feature type="non-terminal residue" evidence="2">
    <location>
        <position position="154"/>
    </location>
</feature>
<feature type="compositionally biased region" description="Low complexity" evidence="1">
    <location>
        <begin position="7"/>
        <end position="28"/>
    </location>
</feature>
<protein>
    <submittedName>
        <fullName evidence="2">Uncharacterized protein</fullName>
    </submittedName>
</protein>
<keyword evidence="3" id="KW-1185">Reference proteome</keyword>
<dbReference type="AlphaFoldDB" id="A0A0F8AYB9"/>
<sequence length="154" mass="15783">MTAQPTSPASSSRASSRVRIASASANARGDTTSRQAFATASGTPASARRPRGTVEDAVPRSRSIAVTAESSRPKVGARAPAEVRPQGTISTGPARNVSIGRPRSASASWRSGPRPPGRSAIPRSASSVDRVERCGDVYASVVFPDAALAAGDRE</sequence>
<evidence type="ECO:0000256" key="1">
    <source>
        <dbReference type="SAM" id="MobiDB-lite"/>
    </source>
</evidence>
<organism evidence="2 3">
    <name type="scientific">Halorubrum saccharovorum</name>
    <dbReference type="NCBI Taxonomy" id="2248"/>
    <lineage>
        <taxon>Archaea</taxon>
        <taxon>Methanobacteriati</taxon>
        <taxon>Methanobacteriota</taxon>
        <taxon>Stenosarchaea group</taxon>
        <taxon>Halobacteria</taxon>
        <taxon>Halobacteriales</taxon>
        <taxon>Haloferacaceae</taxon>
        <taxon>Halorubrum</taxon>
    </lineage>
</organism>
<gene>
    <name evidence="2" type="ORF">FK85_26110</name>
</gene>
<feature type="compositionally biased region" description="Polar residues" evidence="1">
    <location>
        <begin position="29"/>
        <end position="44"/>
    </location>
</feature>
<feature type="region of interest" description="Disordered" evidence="1">
    <location>
        <begin position="1"/>
        <end position="128"/>
    </location>
</feature>
<comment type="caution">
    <text evidence="2">The sequence shown here is derived from an EMBL/GenBank/DDBJ whole genome shotgun (WGS) entry which is preliminary data.</text>
</comment>
<proteinExistence type="predicted"/>
<accession>A0A0F8AYB9</accession>
<name>A0A0F8AYB9_9EURY</name>
<dbReference type="Proteomes" id="UP000053331">
    <property type="component" value="Unassembled WGS sequence"/>
</dbReference>
<evidence type="ECO:0000313" key="3">
    <source>
        <dbReference type="Proteomes" id="UP000053331"/>
    </source>
</evidence>
<dbReference type="RefSeq" id="WP_200895676.1">
    <property type="nucleotide sequence ID" value="NZ_JNFH02000020.1"/>
</dbReference>
<dbReference type="EMBL" id="JNFH02000020">
    <property type="protein sequence ID" value="KKF39760.1"/>
    <property type="molecule type" value="Genomic_DNA"/>
</dbReference>
<reference evidence="2 3" key="1">
    <citation type="journal article" date="2015" name="Genome Announc.">
        <title>Draft genome sequence of a Halorubrum H3 strain isolated from the burlinskoye salt lake (Altai Krai, Russia).</title>
        <authorList>
            <person name="Rozanov A.S."/>
            <person name="Bryanskaya A.V."/>
            <person name="Malup T.K."/>
            <person name="Kotenko A.V."/>
            <person name="Peltek S.E."/>
        </authorList>
    </citation>
    <scope>NUCLEOTIDE SEQUENCE [LARGE SCALE GENOMIC DNA]</scope>
    <source>
        <strain evidence="2 3">H3</strain>
    </source>
</reference>
<evidence type="ECO:0000313" key="2">
    <source>
        <dbReference type="EMBL" id="KKF39760.1"/>
    </source>
</evidence>